<gene>
    <name evidence="3" type="ORF">J5Y10_11505</name>
</gene>
<name>A0A940MXB5_9PROT</name>
<dbReference type="PROSITE" id="PS51257">
    <property type="entry name" value="PROKAR_LIPOPROTEIN"/>
    <property type="match status" value="1"/>
</dbReference>
<feature type="region of interest" description="Disordered" evidence="1">
    <location>
        <begin position="35"/>
        <end position="56"/>
    </location>
</feature>
<sequence length="215" mass="22607">MRRRMLLGAAALAPAVTALGACSVLNQDYVEPRRYPLAPRRPGPSMAGMSAMGPRGARGKKTLLMRLTRAAAGMDGRLLRSIRPDGTEATEYYAEWTAPPAEAAEDSLRRWLVDAGLFAAVLAPGTRGAVDLTMESELVALHVDLGRGVAVCSMTVVVLRDTSQFGTRVVGQYAETATVPVPPDRPLGPDAQAAGMVAALAAVLGRLEGDLRAVT</sequence>
<proteinExistence type="predicted"/>
<evidence type="ECO:0000313" key="4">
    <source>
        <dbReference type="Proteomes" id="UP000677537"/>
    </source>
</evidence>
<evidence type="ECO:0000313" key="3">
    <source>
        <dbReference type="EMBL" id="MBP0493403.1"/>
    </source>
</evidence>
<accession>A0A940MXB5</accession>
<dbReference type="Proteomes" id="UP000677537">
    <property type="component" value="Unassembled WGS sequence"/>
</dbReference>
<keyword evidence="2" id="KW-0732">Signal</keyword>
<feature type="signal peptide" evidence="2">
    <location>
        <begin position="1"/>
        <end position="20"/>
    </location>
</feature>
<reference evidence="3" key="1">
    <citation type="submission" date="2021-03" db="EMBL/GenBank/DDBJ databases">
        <authorList>
            <person name="So Y."/>
        </authorList>
    </citation>
    <scope>NUCLEOTIDE SEQUENCE</scope>
    <source>
        <strain evidence="3">SG15</strain>
    </source>
</reference>
<evidence type="ECO:0000256" key="2">
    <source>
        <dbReference type="SAM" id="SignalP"/>
    </source>
</evidence>
<dbReference type="AlphaFoldDB" id="A0A940MXB5"/>
<dbReference type="EMBL" id="JAGIZA010000005">
    <property type="protein sequence ID" value="MBP0493403.1"/>
    <property type="molecule type" value="Genomic_DNA"/>
</dbReference>
<dbReference type="Gene3D" id="3.40.50.10610">
    <property type="entry name" value="ABC-type transport auxiliary lipoprotein component"/>
    <property type="match status" value="1"/>
</dbReference>
<dbReference type="SUPFAM" id="SSF159594">
    <property type="entry name" value="XCC0632-like"/>
    <property type="match status" value="1"/>
</dbReference>
<comment type="caution">
    <text evidence="3">The sequence shown here is derived from an EMBL/GenBank/DDBJ whole genome shotgun (WGS) entry which is preliminary data.</text>
</comment>
<feature type="chain" id="PRO_5038095797" description="ABC-type transport auxiliary lipoprotein component domain-containing protein" evidence="2">
    <location>
        <begin position="21"/>
        <end position="215"/>
    </location>
</feature>
<protein>
    <recommendedName>
        <fullName evidence="5">ABC-type transport auxiliary lipoprotein component domain-containing protein</fullName>
    </recommendedName>
</protein>
<organism evidence="3 4">
    <name type="scientific">Roseomonas indoligenes</name>
    <dbReference type="NCBI Taxonomy" id="2820811"/>
    <lineage>
        <taxon>Bacteria</taxon>
        <taxon>Pseudomonadati</taxon>
        <taxon>Pseudomonadota</taxon>
        <taxon>Alphaproteobacteria</taxon>
        <taxon>Acetobacterales</taxon>
        <taxon>Roseomonadaceae</taxon>
        <taxon>Roseomonas</taxon>
    </lineage>
</organism>
<keyword evidence="4" id="KW-1185">Reference proteome</keyword>
<dbReference type="RefSeq" id="WP_209373633.1">
    <property type="nucleotide sequence ID" value="NZ_JAGIZA010000005.1"/>
</dbReference>
<evidence type="ECO:0000256" key="1">
    <source>
        <dbReference type="SAM" id="MobiDB-lite"/>
    </source>
</evidence>
<evidence type="ECO:0008006" key="5">
    <source>
        <dbReference type="Google" id="ProtNLM"/>
    </source>
</evidence>